<evidence type="ECO:0008006" key="5">
    <source>
        <dbReference type="Google" id="ProtNLM"/>
    </source>
</evidence>
<feature type="signal peptide" evidence="2">
    <location>
        <begin position="1"/>
        <end position="18"/>
    </location>
</feature>
<gene>
    <name evidence="3" type="ORF">GCM10017786_51290</name>
</gene>
<dbReference type="EMBL" id="BNAU01000006">
    <property type="protein sequence ID" value="GHF11287.1"/>
    <property type="molecule type" value="Genomic_DNA"/>
</dbReference>
<keyword evidence="2" id="KW-0732">Signal</keyword>
<evidence type="ECO:0000256" key="1">
    <source>
        <dbReference type="SAM" id="MobiDB-lite"/>
    </source>
</evidence>
<dbReference type="InterPro" id="IPR024520">
    <property type="entry name" value="DUF3558"/>
</dbReference>
<accession>A0ABQ3JEZ8</accession>
<sequence length="160" mass="16107">MKRSAALVAAVVVTTGLAACSTTVSGRPTPAPRTTSQAPTPLDSLDACAVLDQLLAGQGFTPGQRIGAGNECGATKPGYGTVSIALDPERADAPGTPLEVNGRKALIGQFTGPGTCEVVLEVTEHARAATTVVLLSGDLQDEACAAAEDLATSLEPLLPR</sequence>
<reference evidence="4" key="1">
    <citation type="journal article" date="2019" name="Int. J. Syst. Evol. Microbiol.">
        <title>The Global Catalogue of Microorganisms (GCM) 10K type strain sequencing project: providing services to taxonomists for standard genome sequencing and annotation.</title>
        <authorList>
            <consortium name="The Broad Institute Genomics Platform"/>
            <consortium name="The Broad Institute Genome Sequencing Center for Infectious Disease"/>
            <person name="Wu L."/>
            <person name="Ma J."/>
        </authorList>
    </citation>
    <scope>NUCLEOTIDE SEQUENCE [LARGE SCALE GENOMIC DNA]</scope>
    <source>
        <strain evidence="4">CGMCC 4.7677</strain>
    </source>
</reference>
<protein>
    <recommendedName>
        <fullName evidence="5">DUF3558 domain-containing protein</fullName>
    </recommendedName>
</protein>
<dbReference type="PROSITE" id="PS51257">
    <property type="entry name" value="PROKAR_LIPOPROTEIN"/>
    <property type="match status" value="1"/>
</dbReference>
<proteinExistence type="predicted"/>
<comment type="caution">
    <text evidence="3">The sequence shown here is derived from an EMBL/GenBank/DDBJ whole genome shotgun (WGS) entry which is preliminary data.</text>
</comment>
<keyword evidence="4" id="KW-1185">Reference proteome</keyword>
<feature type="region of interest" description="Disordered" evidence="1">
    <location>
        <begin position="22"/>
        <end position="41"/>
    </location>
</feature>
<evidence type="ECO:0000313" key="4">
    <source>
        <dbReference type="Proteomes" id="UP000605897"/>
    </source>
</evidence>
<dbReference type="Proteomes" id="UP000605897">
    <property type="component" value="Unassembled WGS sequence"/>
</dbReference>
<dbReference type="Pfam" id="PF12079">
    <property type="entry name" value="DUF3558"/>
    <property type="match status" value="1"/>
</dbReference>
<feature type="chain" id="PRO_5046062678" description="DUF3558 domain-containing protein" evidence="2">
    <location>
        <begin position="19"/>
        <end position="160"/>
    </location>
</feature>
<organism evidence="3 4">
    <name type="scientific">Amycolatopsis deserti</name>
    <dbReference type="NCBI Taxonomy" id="185696"/>
    <lineage>
        <taxon>Bacteria</taxon>
        <taxon>Bacillati</taxon>
        <taxon>Actinomycetota</taxon>
        <taxon>Actinomycetes</taxon>
        <taxon>Pseudonocardiales</taxon>
        <taxon>Pseudonocardiaceae</taxon>
        <taxon>Amycolatopsis</taxon>
    </lineage>
</organism>
<name>A0ABQ3JEZ8_9PSEU</name>
<feature type="compositionally biased region" description="Polar residues" evidence="1">
    <location>
        <begin position="22"/>
        <end position="39"/>
    </location>
</feature>
<dbReference type="RefSeq" id="WP_191247173.1">
    <property type="nucleotide sequence ID" value="NZ_BNAU01000006.1"/>
</dbReference>
<evidence type="ECO:0000313" key="3">
    <source>
        <dbReference type="EMBL" id="GHF11287.1"/>
    </source>
</evidence>
<evidence type="ECO:0000256" key="2">
    <source>
        <dbReference type="SAM" id="SignalP"/>
    </source>
</evidence>